<evidence type="ECO:0000313" key="3">
    <source>
        <dbReference type="EMBL" id="RPA56903.1"/>
    </source>
</evidence>
<gene>
    <name evidence="3" type="ORF">EF294_20185</name>
</gene>
<dbReference type="OrthoDB" id="3190266at2"/>
<dbReference type="InterPro" id="IPR012914">
    <property type="entry name" value="PucR_dom"/>
</dbReference>
<reference evidence="3 4" key="1">
    <citation type="submission" date="2018-11" db="EMBL/GenBank/DDBJ databases">
        <title>Draft genome sequence of Gordonia sp. RS15-1S isolated from rice stems.</title>
        <authorList>
            <person name="Muangham S."/>
        </authorList>
    </citation>
    <scope>NUCLEOTIDE SEQUENCE [LARGE SCALE GENOMIC DNA]</scope>
    <source>
        <strain evidence="3 4">RS15-1S</strain>
    </source>
</reference>
<evidence type="ECO:0000259" key="2">
    <source>
        <dbReference type="Pfam" id="PF13556"/>
    </source>
</evidence>
<dbReference type="Proteomes" id="UP000267536">
    <property type="component" value="Unassembled WGS sequence"/>
</dbReference>
<dbReference type="PANTHER" id="PTHR33744">
    <property type="entry name" value="CARBOHYDRATE DIACID REGULATOR"/>
    <property type="match status" value="1"/>
</dbReference>
<dbReference type="EMBL" id="RKMH01000021">
    <property type="protein sequence ID" value="RPA56903.1"/>
    <property type="molecule type" value="Genomic_DNA"/>
</dbReference>
<dbReference type="InterPro" id="IPR025736">
    <property type="entry name" value="PucR_C-HTH_dom"/>
</dbReference>
<dbReference type="Gene3D" id="1.10.10.2840">
    <property type="entry name" value="PucR C-terminal helix-turn-helix domain"/>
    <property type="match status" value="1"/>
</dbReference>
<comment type="caution">
    <text evidence="3">The sequence shown here is derived from an EMBL/GenBank/DDBJ whole genome shotgun (WGS) entry which is preliminary data.</text>
</comment>
<accession>A0A3N4G1R2</accession>
<dbReference type="PANTHER" id="PTHR33744:SF1">
    <property type="entry name" value="DNA-BINDING TRANSCRIPTIONAL ACTIVATOR ADER"/>
    <property type="match status" value="1"/>
</dbReference>
<dbReference type="RefSeq" id="WP_123932766.1">
    <property type="nucleotide sequence ID" value="NZ_JBPSDP010000014.1"/>
</dbReference>
<sequence length="494" mass="52921">MITVGDVAAADELHLQVAAGGEALDAEVTMVHVSELADPHEWLRGGELLMTVGLLVEMTEQGCREYVRNCRAGGIAGLVLGLGPRYAACPEPLRAAAAEIGVPLLVVPVEVPFIAITKWVFEKRAAQQRRDLEEAMELNRRLTAVATSSAPLPALLETWAEASSAHCVVCDGVGRLIAATPRASEQVRAEAVELAVAASREPLGQSWVLRGGREIHAVGSGVAVAFIVLDAQLNPVARHSSTVLVSLLALEVQRRHVAGQPERQRRGVVFAQLVRPRLKPARAQQLADSLGWRSTLVVAAVIAPAPHDADALLFRVQSSLTAGLVRSHGGLVEIAHPESDGLLAMLTAIAPGTPIGLGAPVEVASLPVSLTQARSLVGASERLGRPVDAREGRTVELLIGLGEPRLLRGFADAVLAPIDQLDERERVELMRTLEEWLRVNGAWDPAAARLSVHRNTVRNRIDRIAALSGRRLDDGEDRMELWLALKARSALPRV</sequence>
<dbReference type="InterPro" id="IPR051448">
    <property type="entry name" value="CdaR-like_regulators"/>
</dbReference>
<proteinExistence type="predicted"/>
<feature type="domain" description="PucR C-terminal helix-turn-helix" evidence="2">
    <location>
        <begin position="429"/>
        <end position="487"/>
    </location>
</feature>
<dbReference type="Pfam" id="PF07905">
    <property type="entry name" value="PucR"/>
    <property type="match status" value="1"/>
</dbReference>
<protein>
    <submittedName>
        <fullName evidence="3">PucR family transcriptional regulator</fullName>
    </submittedName>
</protein>
<evidence type="ECO:0000259" key="1">
    <source>
        <dbReference type="Pfam" id="PF07905"/>
    </source>
</evidence>
<name>A0A3N4G1R2_9ACTN</name>
<dbReference type="Pfam" id="PF13556">
    <property type="entry name" value="HTH_30"/>
    <property type="match status" value="1"/>
</dbReference>
<feature type="domain" description="Purine catabolism PurC-like" evidence="1">
    <location>
        <begin position="6"/>
        <end position="122"/>
    </location>
</feature>
<evidence type="ECO:0000313" key="4">
    <source>
        <dbReference type="Proteomes" id="UP000267536"/>
    </source>
</evidence>
<keyword evidence="4" id="KW-1185">Reference proteome</keyword>
<dbReference type="AlphaFoldDB" id="A0A3N4G1R2"/>
<organism evidence="3 4">
    <name type="scientific">Gordonia oryzae</name>
    <dbReference type="NCBI Taxonomy" id="2487349"/>
    <lineage>
        <taxon>Bacteria</taxon>
        <taxon>Bacillati</taxon>
        <taxon>Actinomycetota</taxon>
        <taxon>Actinomycetes</taxon>
        <taxon>Mycobacteriales</taxon>
        <taxon>Gordoniaceae</taxon>
        <taxon>Gordonia</taxon>
    </lineage>
</organism>
<dbReference type="InterPro" id="IPR042070">
    <property type="entry name" value="PucR_C-HTH_sf"/>
</dbReference>